<dbReference type="EMBL" id="GEZM01058000">
    <property type="protein sequence ID" value="JAV72035.1"/>
    <property type="molecule type" value="Transcribed_RNA"/>
</dbReference>
<protein>
    <submittedName>
        <fullName evidence="1">Uncharacterized protein</fullName>
    </submittedName>
</protein>
<dbReference type="EMBL" id="GEZM01058001">
    <property type="protein sequence ID" value="JAV72032.1"/>
    <property type="molecule type" value="Transcribed_RNA"/>
</dbReference>
<accession>A0A1Y1LEF5</accession>
<sequence>MFNSTLGDELHRSVLQIEQSVDDFDWTSQCALLMQLRRSPPSLPPAPNFSLRQTGVEGSHISGLSAVLLKGSPQLGDLSEHTKHFIADVESWSAVKSNSTGNTCEVGIILSVHVH</sequence>
<reference evidence="1" key="1">
    <citation type="journal article" date="2016" name="Sci. Rep.">
        <title>Molecular characterization of firefly nuptial gifts: a multi-omics approach sheds light on postcopulatory sexual selection.</title>
        <authorList>
            <person name="Al-Wathiqui N."/>
            <person name="Fallon T.R."/>
            <person name="South A."/>
            <person name="Weng J.K."/>
            <person name="Lewis S.M."/>
        </authorList>
    </citation>
    <scope>NUCLEOTIDE SEQUENCE</scope>
</reference>
<evidence type="ECO:0000313" key="1">
    <source>
        <dbReference type="EMBL" id="JAV72032.1"/>
    </source>
</evidence>
<proteinExistence type="predicted"/>
<name>A0A1Y1LEF5_PHOPY</name>
<organism evidence="1">
    <name type="scientific">Photinus pyralis</name>
    <name type="common">Common eastern firefly</name>
    <name type="synonym">Lampyris pyralis</name>
    <dbReference type="NCBI Taxonomy" id="7054"/>
    <lineage>
        <taxon>Eukaryota</taxon>
        <taxon>Metazoa</taxon>
        <taxon>Ecdysozoa</taxon>
        <taxon>Arthropoda</taxon>
        <taxon>Hexapoda</taxon>
        <taxon>Insecta</taxon>
        <taxon>Pterygota</taxon>
        <taxon>Neoptera</taxon>
        <taxon>Endopterygota</taxon>
        <taxon>Coleoptera</taxon>
        <taxon>Polyphaga</taxon>
        <taxon>Elateriformia</taxon>
        <taxon>Elateroidea</taxon>
        <taxon>Lampyridae</taxon>
        <taxon>Lampyrinae</taxon>
        <taxon>Photinus</taxon>
    </lineage>
</organism>
<dbReference type="AlphaFoldDB" id="A0A1Y1LEF5"/>